<gene>
    <name evidence="1" type="ORF">EVAR_49174_1</name>
</gene>
<sequence>MKQIIHTIKQEFPFSSSKNHTATCHRSPAPYWKSSCKGRALLKAAALIGPEVRRRLQEAEQYRGEHWPIIDSPANDAGTRINIGPCHRERHIPARRVEVVCGVFMQDTGDESWIYACDLESKTTVYGVDLLLVATLLLENCKTVNSEWYTVTYLPEVFEEIRNTADKAQS</sequence>
<protein>
    <submittedName>
        <fullName evidence="1">Uncharacterized protein</fullName>
    </submittedName>
</protein>
<proteinExistence type="predicted"/>
<name>A0A4C1YH04_EUMVA</name>
<dbReference type="Proteomes" id="UP000299102">
    <property type="component" value="Unassembled WGS sequence"/>
</dbReference>
<keyword evidence="2" id="KW-1185">Reference proteome</keyword>
<organism evidence="1 2">
    <name type="scientific">Eumeta variegata</name>
    <name type="common">Bagworm moth</name>
    <name type="synonym">Eumeta japonica</name>
    <dbReference type="NCBI Taxonomy" id="151549"/>
    <lineage>
        <taxon>Eukaryota</taxon>
        <taxon>Metazoa</taxon>
        <taxon>Ecdysozoa</taxon>
        <taxon>Arthropoda</taxon>
        <taxon>Hexapoda</taxon>
        <taxon>Insecta</taxon>
        <taxon>Pterygota</taxon>
        <taxon>Neoptera</taxon>
        <taxon>Endopterygota</taxon>
        <taxon>Lepidoptera</taxon>
        <taxon>Glossata</taxon>
        <taxon>Ditrysia</taxon>
        <taxon>Tineoidea</taxon>
        <taxon>Psychidae</taxon>
        <taxon>Oiketicinae</taxon>
        <taxon>Eumeta</taxon>
    </lineage>
</organism>
<evidence type="ECO:0000313" key="1">
    <source>
        <dbReference type="EMBL" id="GBP74593.1"/>
    </source>
</evidence>
<comment type="caution">
    <text evidence="1">The sequence shown here is derived from an EMBL/GenBank/DDBJ whole genome shotgun (WGS) entry which is preliminary data.</text>
</comment>
<accession>A0A4C1YH04</accession>
<reference evidence="1 2" key="1">
    <citation type="journal article" date="2019" name="Commun. Biol.">
        <title>The bagworm genome reveals a unique fibroin gene that provides high tensile strength.</title>
        <authorList>
            <person name="Kono N."/>
            <person name="Nakamura H."/>
            <person name="Ohtoshi R."/>
            <person name="Tomita M."/>
            <person name="Numata K."/>
            <person name="Arakawa K."/>
        </authorList>
    </citation>
    <scope>NUCLEOTIDE SEQUENCE [LARGE SCALE GENOMIC DNA]</scope>
</reference>
<dbReference type="EMBL" id="BGZK01001214">
    <property type="protein sequence ID" value="GBP74593.1"/>
    <property type="molecule type" value="Genomic_DNA"/>
</dbReference>
<dbReference type="AlphaFoldDB" id="A0A4C1YH04"/>
<evidence type="ECO:0000313" key="2">
    <source>
        <dbReference type="Proteomes" id="UP000299102"/>
    </source>
</evidence>